<organism evidence="2 3">
    <name type="scientific">Paramormyrops kingsleyae</name>
    <dbReference type="NCBI Taxonomy" id="1676925"/>
    <lineage>
        <taxon>Eukaryota</taxon>
        <taxon>Metazoa</taxon>
        <taxon>Chordata</taxon>
        <taxon>Craniata</taxon>
        <taxon>Vertebrata</taxon>
        <taxon>Euteleostomi</taxon>
        <taxon>Actinopterygii</taxon>
        <taxon>Neopterygii</taxon>
        <taxon>Teleostei</taxon>
        <taxon>Osteoglossocephala</taxon>
        <taxon>Osteoglossomorpha</taxon>
        <taxon>Osteoglossiformes</taxon>
        <taxon>Mormyridae</taxon>
        <taxon>Paramormyrops</taxon>
    </lineage>
</organism>
<dbReference type="PANTHER" id="PTHR14796">
    <property type="entry name" value="NEURENSIN 1-RELATED"/>
    <property type="match status" value="1"/>
</dbReference>
<sequence>MGSELPCCPLLSAAPGAANQPFGVRSYLHLFYEDCAFSRAQDDDDDDDDEESAEEALTWGLWLWLLWRASLAVGVLLAVMGSLALGAGLLLPPRIEGFGDGELLLVDERAVGHNGVLLACQLAGGVLLGLGVGVLLGCVLTRRAGQPRDDGRGLCAGKPQGANVSPIHSMLPSSLSQTFSTQPKAGP</sequence>
<accession>A0A3B3TBS8</accession>
<name>A0A3B3TBS8_9TELE</name>
<dbReference type="PANTHER" id="PTHR14796:SF3">
    <property type="entry name" value="NEURENSIN 1-LIKE-RELATED"/>
    <property type="match status" value="1"/>
</dbReference>
<dbReference type="OrthoDB" id="5979667at2759"/>
<feature type="transmembrane region" description="Helical" evidence="1">
    <location>
        <begin position="71"/>
        <end position="95"/>
    </location>
</feature>
<proteinExistence type="predicted"/>
<keyword evidence="1" id="KW-0472">Membrane</keyword>
<keyword evidence="1" id="KW-0812">Transmembrane</keyword>
<evidence type="ECO:0000313" key="2">
    <source>
        <dbReference type="Ensembl" id="ENSPKIP00000039766.1"/>
    </source>
</evidence>
<dbReference type="Ensembl" id="ENSPKIT00000020779.1">
    <property type="protein sequence ID" value="ENSPKIP00000039766.1"/>
    <property type="gene ID" value="ENSPKIG00000016996.1"/>
</dbReference>
<feature type="transmembrane region" description="Helical" evidence="1">
    <location>
        <begin position="115"/>
        <end position="140"/>
    </location>
</feature>
<evidence type="ECO:0000256" key="1">
    <source>
        <dbReference type="SAM" id="Phobius"/>
    </source>
</evidence>
<dbReference type="Pfam" id="PF14927">
    <property type="entry name" value="Neurensin"/>
    <property type="match status" value="1"/>
</dbReference>
<dbReference type="Proteomes" id="UP000261540">
    <property type="component" value="Unplaced"/>
</dbReference>
<dbReference type="InterPro" id="IPR024883">
    <property type="entry name" value="Neurensin"/>
</dbReference>
<keyword evidence="3" id="KW-1185">Reference proteome</keyword>
<dbReference type="GeneTree" id="ENSGT00530000063877"/>
<keyword evidence="1" id="KW-1133">Transmembrane helix</keyword>
<dbReference type="GO" id="GO:0007399">
    <property type="term" value="P:nervous system development"/>
    <property type="evidence" value="ECO:0007669"/>
    <property type="project" value="TreeGrafter"/>
</dbReference>
<dbReference type="Ensembl" id="ENSPKIT00000020769.1">
    <property type="protein sequence ID" value="ENSPKIP00000039757.1"/>
    <property type="gene ID" value="ENSPKIG00000016996.1"/>
</dbReference>
<dbReference type="GO" id="GO:0043025">
    <property type="term" value="C:neuronal cell body"/>
    <property type="evidence" value="ECO:0007669"/>
    <property type="project" value="TreeGrafter"/>
</dbReference>
<evidence type="ECO:0000313" key="3">
    <source>
        <dbReference type="Proteomes" id="UP000261540"/>
    </source>
</evidence>
<protein>
    <submittedName>
        <fullName evidence="2">Neurensin 2</fullName>
    </submittedName>
</protein>
<dbReference type="GO" id="GO:0043005">
    <property type="term" value="C:neuron projection"/>
    <property type="evidence" value="ECO:0007669"/>
    <property type="project" value="TreeGrafter"/>
</dbReference>
<reference evidence="2" key="1">
    <citation type="submission" date="2025-05" db="UniProtKB">
        <authorList>
            <consortium name="Ensembl"/>
        </authorList>
    </citation>
    <scope>IDENTIFICATION</scope>
</reference>
<dbReference type="AlphaFoldDB" id="A0A3B3TBS8"/>
<dbReference type="Ensembl" id="ENSPKIT00000020788.1">
    <property type="protein sequence ID" value="ENSPKIP00000039775.1"/>
    <property type="gene ID" value="ENSPKIG00000016996.1"/>
</dbReference>
<dbReference type="GO" id="GO:0030133">
    <property type="term" value="C:transport vesicle"/>
    <property type="evidence" value="ECO:0007669"/>
    <property type="project" value="InterPro"/>
</dbReference>